<sequence>MRVLVKTEQTKKADPRWNPRQYTVTAMKSTMVTAGREGHVITRNASLFKPYQSLDDTGSPAKTPQAETQAIQLETPPEATQVPAQTSAPTTTTQPAQTIHDQTNKRKFGRPTKSQKKIVQEKAKINPVDSEVQPPRRSERLKGKVLTQS</sequence>
<dbReference type="Proteomes" id="UP000663879">
    <property type="component" value="Unassembled WGS sequence"/>
</dbReference>
<reference evidence="2" key="1">
    <citation type="submission" date="2021-02" db="EMBL/GenBank/DDBJ databases">
        <authorList>
            <person name="Nowell W R."/>
        </authorList>
    </citation>
    <scope>NUCLEOTIDE SEQUENCE</scope>
    <source>
        <strain evidence="2">Ploen Becks lab</strain>
    </source>
</reference>
<accession>A0A814J1U8</accession>
<evidence type="ECO:0000313" key="3">
    <source>
        <dbReference type="Proteomes" id="UP000663879"/>
    </source>
</evidence>
<evidence type="ECO:0000256" key="1">
    <source>
        <dbReference type="SAM" id="MobiDB-lite"/>
    </source>
</evidence>
<feature type="compositionally biased region" description="Basic residues" evidence="1">
    <location>
        <begin position="105"/>
        <end position="116"/>
    </location>
</feature>
<feature type="region of interest" description="Disordered" evidence="1">
    <location>
        <begin position="50"/>
        <end position="149"/>
    </location>
</feature>
<feature type="compositionally biased region" description="Polar residues" evidence="1">
    <location>
        <begin position="54"/>
        <end position="72"/>
    </location>
</feature>
<keyword evidence="3" id="KW-1185">Reference proteome</keyword>
<dbReference type="OrthoDB" id="10068564at2759"/>
<comment type="caution">
    <text evidence="2">The sequence shown here is derived from an EMBL/GenBank/DDBJ whole genome shotgun (WGS) entry which is preliminary data.</text>
</comment>
<protein>
    <submittedName>
        <fullName evidence="2">Uncharacterized protein</fullName>
    </submittedName>
</protein>
<feature type="compositionally biased region" description="Low complexity" evidence="1">
    <location>
        <begin position="79"/>
        <end position="98"/>
    </location>
</feature>
<proteinExistence type="predicted"/>
<dbReference type="EMBL" id="CAJNOC010004679">
    <property type="protein sequence ID" value="CAF1030071.1"/>
    <property type="molecule type" value="Genomic_DNA"/>
</dbReference>
<dbReference type="AlphaFoldDB" id="A0A814J1U8"/>
<organism evidence="2 3">
    <name type="scientific">Brachionus calyciflorus</name>
    <dbReference type="NCBI Taxonomy" id="104777"/>
    <lineage>
        <taxon>Eukaryota</taxon>
        <taxon>Metazoa</taxon>
        <taxon>Spiralia</taxon>
        <taxon>Gnathifera</taxon>
        <taxon>Rotifera</taxon>
        <taxon>Eurotatoria</taxon>
        <taxon>Monogononta</taxon>
        <taxon>Pseudotrocha</taxon>
        <taxon>Ploima</taxon>
        <taxon>Brachionidae</taxon>
        <taxon>Brachionus</taxon>
    </lineage>
</organism>
<name>A0A814J1U8_9BILA</name>
<gene>
    <name evidence="2" type="ORF">OXX778_LOCUS17820</name>
</gene>
<evidence type="ECO:0000313" key="2">
    <source>
        <dbReference type="EMBL" id="CAF1030071.1"/>
    </source>
</evidence>